<organism evidence="2 3">
    <name type="scientific">Plasmodium gonderi</name>
    <dbReference type="NCBI Taxonomy" id="77519"/>
    <lineage>
        <taxon>Eukaryota</taxon>
        <taxon>Sar</taxon>
        <taxon>Alveolata</taxon>
        <taxon>Apicomplexa</taxon>
        <taxon>Aconoidasida</taxon>
        <taxon>Haemosporida</taxon>
        <taxon>Plasmodiidae</taxon>
        <taxon>Plasmodium</taxon>
        <taxon>Plasmodium (Plasmodium)</taxon>
    </lineage>
</organism>
<dbReference type="Proteomes" id="UP000195521">
    <property type="component" value="Unassembled WGS sequence"/>
</dbReference>
<evidence type="ECO:0000313" key="3">
    <source>
        <dbReference type="Proteomes" id="UP000195521"/>
    </source>
</evidence>
<keyword evidence="3" id="KW-1185">Reference proteome</keyword>
<name>A0A1Y1JTD5_PLAGO</name>
<gene>
    <name evidence="2" type="ORF">PGO_004510</name>
</gene>
<protein>
    <submittedName>
        <fullName evidence="2">Variable surface protein</fullName>
    </submittedName>
</protein>
<comment type="caution">
    <text evidence="2">The sequence shown here is derived from an EMBL/GenBank/DDBJ whole genome shotgun (WGS) entry which is preliminary data.</text>
</comment>
<dbReference type="RefSeq" id="XP_028547294.1">
    <property type="nucleotide sequence ID" value="XM_028691493.1"/>
</dbReference>
<accession>A0A1Y1JTD5</accession>
<keyword evidence="1" id="KW-0812">Transmembrane</keyword>
<proteinExistence type="predicted"/>
<dbReference type="GeneID" id="39745513"/>
<sequence length="322" mass="38200">MHLKQYRELIKKNLPSYKIIEQLLKGKDISELDSLICSSVNSSDIIAIITDFNALIQVGYNEIKKECTTSKNQKCCRALNYYLDFVTSNIYLPQIIDTFKPDLIVQLEEPWNKRRNSNNYNCVRETDKNSILKRCIKKQIYDFYYGKDYLNKNPKETHNSYDIYLNKKWCSIIRYVESSIKVKEIIITINGDQKTIKYADLPFKYKFLKSNNFINDENDDLIISIEEHRNALDNNHGQIGNMSNEHIQTKYNNDEKVIQSKNVFFVKYFLIYCYIITISPLGSYIRKKIMKKKYFEKYICKNTEDSFLPNTDNNKFNITYNS</sequence>
<dbReference type="OrthoDB" id="10632660at2759"/>
<dbReference type="AlphaFoldDB" id="A0A1Y1JTD5"/>
<dbReference type="EMBL" id="BDQF01000661">
    <property type="protein sequence ID" value="GAW84705.1"/>
    <property type="molecule type" value="Genomic_DNA"/>
</dbReference>
<reference evidence="3" key="1">
    <citation type="submission" date="2017-04" db="EMBL/GenBank/DDBJ databases">
        <title>Plasmodium gonderi genome.</title>
        <authorList>
            <person name="Arisue N."/>
            <person name="Honma H."/>
            <person name="Kawai S."/>
            <person name="Tougan T."/>
            <person name="Tanabe K."/>
            <person name="Horii T."/>
        </authorList>
    </citation>
    <scope>NUCLEOTIDE SEQUENCE [LARGE SCALE GENOMIC DNA]</scope>
    <source>
        <strain evidence="3">ATCC 30045</strain>
    </source>
</reference>
<keyword evidence="1" id="KW-0472">Membrane</keyword>
<keyword evidence="1" id="KW-1133">Transmembrane helix</keyword>
<evidence type="ECO:0000256" key="1">
    <source>
        <dbReference type="SAM" id="Phobius"/>
    </source>
</evidence>
<feature type="transmembrane region" description="Helical" evidence="1">
    <location>
        <begin position="265"/>
        <end position="285"/>
    </location>
</feature>
<evidence type="ECO:0000313" key="2">
    <source>
        <dbReference type="EMBL" id="GAW84705.1"/>
    </source>
</evidence>